<dbReference type="KEGG" id="hbs:IPV69_13650"/>
<dbReference type="AlphaFoldDB" id="A0A7M2WP85"/>
<dbReference type="Proteomes" id="UP000593765">
    <property type="component" value="Chromosome"/>
</dbReference>
<dbReference type="PANTHER" id="PTHR43737">
    <property type="entry name" value="BLL7424 PROTEIN"/>
    <property type="match status" value="1"/>
</dbReference>
<name>A0A7M2WP85_9BACT</name>
<dbReference type="InterPro" id="IPR010869">
    <property type="entry name" value="DUF1501"/>
</dbReference>
<evidence type="ECO:0000313" key="1">
    <source>
        <dbReference type="EMBL" id="QOV87335.1"/>
    </source>
</evidence>
<reference evidence="1 2" key="1">
    <citation type="submission" date="2020-10" db="EMBL/GenBank/DDBJ databases">
        <title>Wide distribution of Phycisphaera-like planctomycetes from WD2101 soil group in peatlands and genome analysis of the first cultivated representative.</title>
        <authorList>
            <person name="Dedysh S.N."/>
            <person name="Beletsky A.V."/>
            <person name="Ivanova A."/>
            <person name="Kulichevskaya I.S."/>
            <person name="Suzina N.E."/>
            <person name="Philippov D.A."/>
            <person name="Rakitin A.L."/>
            <person name="Mardanov A.V."/>
            <person name="Ravin N.V."/>
        </authorList>
    </citation>
    <scope>NUCLEOTIDE SEQUENCE [LARGE SCALE GENOMIC DNA]</scope>
    <source>
        <strain evidence="1 2">M1803</strain>
    </source>
</reference>
<organism evidence="1 2">
    <name type="scientific">Humisphaera borealis</name>
    <dbReference type="NCBI Taxonomy" id="2807512"/>
    <lineage>
        <taxon>Bacteria</taxon>
        <taxon>Pseudomonadati</taxon>
        <taxon>Planctomycetota</taxon>
        <taxon>Phycisphaerae</taxon>
        <taxon>Tepidisphaerales</taxon>
        <taxon>Tepidisphaeraceae</taxon>
        <taxon>Humisphaera</taxon>
    </lineage>
</organism>
<dbReference type="EMBL" id="CP063458">
    <property type="protein sequence ID" value="QOV87335.1"/>
    <property type="molecule type" value="Genomic_DNA"/>
</dbReference>
<gene>
    <name evidence="1" type="ORF">IPV69_13650</name>
</gene>
<proteinExistence type="predicted"/>
<keyword evidence="2" id="KW-1185">Reference proteome</keyword>
<dbReference type="InterPro" id="IPR006311">
    <property type="entry name" value="TAT_signal"/>
</dbReference>
<sequence>MSNLTHNFGVPHHETPRSRREFLARSGGGFGAMAAAYLMSQQASAATSGADDALARVGGKPSASQTIANLAARAPHYFGKAKNIIFLFMEGGPSHIDTFDPKPLLNKLHGQQLPPSFKPVITAMGEYNAPLMRSPRQWKQCGKSGMWMSEWVSHMHDLADDICVVRSCVSDGINHSGGVCQMNTGSILAGRPSLGAWTTYGLGTENQNLPAFCVLTDSNTSVVNGPRNWGAGFMPAVFQGTKLSAQNEAISNLRTPGAVGDDRQRAKLALLADLNRQHAGNRQDLTELDARIKSYELAFRMQAEAPEAVDIASESEATRRLYGLDDKKTETFGRMCLLSRRLVERGVRFVQLYSGAGSKWDAHSKIESNHGGLFGQTDLPVAGLIKDLKSRGLLDSTLVIWGGEFGRTPMSEKGDGRDHNPTGFTMWMAGGGVIGGRTIGSTDEIGLHAVEDRLHVHDLHATILHLMGMDHSKLTYFHKGRPERATLNEGDAYKKIAIA</sequence>
<dbReference type="SUPFAM" id="SSF53649">
    <property type="entry name" value="Alkaline phosphatase-like"/>
    <property type="match status" value="1"/>
</dbReference>
<dbReference type="RefSeq" id="WP_206290235.1">
    <property type="nucleotide sequence ID" value="NZ_CP063458.1"/>
</dbReference>
<evidence type="ECO:0000313" key="2">
    <source>
        <dbReference type="Proteomes" id="UP000593765"/>
    </source>
</evidence>
<dbReference type="Pfam" id="PF07394">
    <property type="entry name" value="DUF1501"/>
    <property type="match status" value="1"/>
</dbReference>
<protein>
    <submittedName>
        <fullName evidence="1">DUF1501 domain-containing protein</fullName>
    </submittedName>
</protein>
<accession>A0A7M2WP85</accession>
<dbReference type="PROSITE" id="PS51318">
    <property type="entry name" value="TAT"/>
    <property type="match status" value="1"/>
</dbReference>
<dbReference type="PANTHER" id="PTHR43737:SF1">
    <property type="entry name" value="DUF1501 DOMAIN-CONTAINING PROTEIN"/>
    <property type="match status" value="1"/>
</dbReference>
<dbReference type="InterPro" id="IPR017850">
    <property type="entry name" value="Alkaline_phosphatase_core_sf"/>
</dbReference>